<evidence type="ECO:0000313" key="4">
    <source>
        <dbReference type="Proteomes" id="UP000215367"/>
    </source>
</evidence>
<dbReference type="Proteomes" id="UP000215367">
    <property type="component" value="Unassembled WGS sequence"/>
</dbReference>
<feature type="domain" description="SH3b" evidence="2">
    <location>
        <begin position="30"/>
        <end position="93"/>
    </location>
</feature>
<dbReference type="Gene3D" id="2.30.30.40">
    <property type="entry name" value="SH3 Domains"/>
    <property type="match status" value="1"/>
</dbReference>
<accession>A0A235HF72</accession>
<dbReference type="Pfam" id="PF08239">
    <property type="entry name" value="SH3_3"/>
    <property type="match status" value="1"/>
</dbReference>
<sequence>MSRMTKTFLGTLAGLGVAAALALPAAAAPGDIHTVTGEKVNLRAAPSDNASVRSTVTRGDEVIELKQDGSWIGVRSMRTGEEGWVFGDLVKRQTPSTLGGASSAASDAGFGRISSGFDGLLAGINNQLGYRFAERVEQSGNGALRVIPTQEWLYNTSREAKIYAALALYEMWKNHNNGRPVSVALGSPGSSAIAIEDSGRGPELSLPMMGASK</sequence>
<protein>
    <recommendedName>
        <fullName evidence="2">SH3b domain-containing protein</fullName>
    </recommendedName>
</protein>
<dbReference type="RefSeq" id="WP_094303444.1">
    <property type="nucleotide sequence ID" value="NZ_NOWT01000009.1"/>
</dbReference>
<dbReference type="InterPro" id="IPR003646">
    <property type="entry name" value="SH3-like_bac-type"/>
</dbReference>
<organism evidence="3 4">
    <name type="scientific">Azospirillum brasilense</name>
    <dbReference type="NCBI Taxonomy" id="192"/>
    <lineage>
        <taxon>Bacteria</taxon>
        <taxon>Pseudomonadati</taxon>
        <taxon>Pseudomonadota</taxon>
        <taxon>Alphaproteobacteria</taxon>
        <taxon>Rhodospirillales</taxon>
        <taxon>Azospirillaceae</taxon>
        <taxon>Azospirillum</taxon>
    </lineage>
</organism>
<evidence type="ECO:0000259" key="2">
    <source>
        <dbReference type="PROSITE" id="PS51781"/>
    </source>
</evidence>
<reference evidence="3 4" key="1">
    <citation type="submission" date="2017-07" db="EMBL/GenBank/DDBJ databases">
        <title>Whole genome sequence of Azospirillum brasilense 2A1, a potential biofertilizer strain.</title>
        <authorList>
            <person name="Fontana C.A."/>
            <person name="Toffoli L.M."/>
            <person name="Salazar S.M."/>
            <person name="Puglisi E."/>
            <person name="Pedraza R."/>
            <person name="Bassi D."/>
            <person name="Cocconcelli P.S."/>
        </authorList>
    </citation>
    <scope>NUCLEOTIDE SEQUENCE [LARGE SCALE GENOMIC DNA]</scope>
    <source>
        <strain evidence="3 4">2A1</strain>
        <plasmid evidence="3">unnamed</plasmid>
    </source>
</reference>
<dbReference type="EMBL" id="NOWT01000009">
    <property type="protein sequence ID" value="OYD84094.1"/>
    <property type="molecule type" value="Genomic_DNA"/>
</dbReference>
<feature type="chain" id="PRO_5013280266" description="SH3b domain-containing protein" evidence="1">
    <location>
        <begin position="28"/>
        <end position="213"/>
    </location>
</feature>
<gene>
    <name evidence="3" type="ORF">CHT98_12040</name>
</gene>
<geneLocation type="plasmid" evidence="3">
    <name>unnamed</name>
</geneLocation>
<evidence type="ECO:0000256" key="1">
    <source>
        <dbReference type="SAM" id="SignalP"/>
    </source>
</evidence>
<dbReference type="SMART" id="SM00287">
    <property type="entry name" value="SH3b"/>
    <property type="match status" value="1"/>
</dbReference>
<evidence type="ECO:0000313" key="3">
    <source>
        <dbReference type="EMBL" id="OYD84094.1"/>
    </source>
</evidence>
<name>A0A235HF72_AZOBR</name>
<dbReference type="AlphaFoldDB" id="A0A235HF72"/>
<dbReference type="PROSITE" id="PS51781">
    <property type="entry name" value="SH3B"/>
    <property type="match status" value="1"/>
</dbReference>
<feature type="signal peptide" evidence="1">
    <location>
        <begin position="1"/>
        <end position="27"/>
    </location>
</feature>
<comment type="caution">
    <text evidence="3">The sequence shown here is derived from an EMBL/GenBank/DDBJ whole genome shotgun (WGS) entry which is preliminary data.</text>
</comment>
<keyword evidence="3" id="KW-0614">Plasmid</keyword>
<keyword evidence="1" id="KW-0732">Signal</keyword>
<proteinExistence type="predicted"/>